<organism evidence="2 3">
    <name type="scientific">Phytoactinopolyspora alkaliphila</name>
    <dbReference type="NCBI Taxonomy" id="1783498"/>
    <lineage>
        <taxon>Bacteria</taxon>
        <taxon>Bacillati</taxon>
        <taxon>Actinomycetota</taxon>
        <taxon>Actinomycetes</taxon>
        <taxon>Jiangellales</taxon>
        <taxon>Jiangellaceae</taxon>
        <taxon>Phytoactinopolyspora</taxon>
    </lineage>
</organism>
<reference evidence="2 3" key="1">
    <citation type="submission" date="2020-02" db="EMBL/GenBank/DDBJ databases">
        <authorList>
            <person name="Li X.-J."/>
            <person name="Feng X.-M."/>
        </authorList>
    </citation>
    <scope>NUCLEOTIDE SEQUENCE [LARGE SCALE GENOMIC DNA]</scope>
    <source>
        <strain evidence="2 3">CGMCC 4.7225</strain>
    </source>
</reference>
<dbReference type="Pfam" id="PF06983">
    <property type="entry name" value="3-dmu-9_3-mt"/>
    <property type="match status" value="1"/>
</dbReference>
<evidence type="ECO:0000259" key="1">
    <source>
        <dbReference type="Pfam" id="PF06983"/>
    </source>
</evidence>
<dbReference type="Proteomes" id="UP000469185">
    <property type="component" value="Unassembled WGS sequence"/>
</dbReference>
<keyword evidence="3" id="KW-1185">Reference proteome</keyword>
<accession>A0A6N9YNL7</accession>
<gene>
    <name evidence="2" type="ORF">G1H11_15230</name>
</gene>
<proteinExistence type="predicted"/>
<sequence length="136" mass="14971">MASKLNPYLNFPGNAREAMEYYRSVFGGDLTLNTYGELGAPDTPNADNIMHGSLETPDGFVLMGADIPPGTEHTPGNSIIISLSGDDDDLRDYWERLSSEGTVTVPFEKQMWGDEFGQCTDKFGINWMVDIGQPQT</sequence>
<dbReference type="EMBL" id="JAAGOB010000008">
    <property type="protein sequence ID" value="NED96661.1"/>
    <property type="molecule type" value="Genomic_DNA"/>
</dbReference>
<dbReference type="AlphaFoldDB" id="A0A6N9YNL7"/>
<dbReference type="PANTHER" id="PTHR33990:SF1">
    <property type="entry name" value="PROTEIN YJDN"/>
    <property type="match status" value="1"/>
</dbReference>
<comment type="caution">
    <text evidence="2">The sequence shown here is derived from an EMBL/GenBank/DDBJ whole genome shotgun (WGS) entry which is preliminary data.</text>
</comment>
<evidence type="ECO:0000313" key="2">
    <source>
        <dbReference type="EMBL" id="NED96661.1"/>
    </source>
</evidence>
<dbReference type="SUPFAM" id="SSF54593">
    <property type="entry name" value="Glyoxalase/Bleomycin resistance protein/Dihydroxybiphenyl dioxygenase"/>
    <property type="match status" value="1"/>
</dbReference>
<dbReference type="Gene3D" id="3.10.180.10">
    <property type="entry name" value="2,3-Dihydroxybiphenyl 1,2-Dioxygenase, domain 1"/>
    <property type="match status" value="1"/>
</dbReference>
<feature type="domain" description="PhnB-like" evidence="1">
    <location>
        <begin position="4"/>
        <end position="129"/>
    </location>
</feature>
<evidence type="ECO:0000313" key="3">
    <source>
        <dbReference type="Proteomes" id="UP000469185"/>
    </source>
</evidence>
<dbReference type="InterPro" id="IPR028973">
    <property type="entry name" value="PhnB-like"/>
</dbReference>
<protein>
    <submittedName>
        <fullName evidence="2">VOC family protein</fullName>
    </submittedName>
</protein>
<name>A0A6N9YNL7_9ACTN</name>
<dbReference type="PANTHER" id="PTHR33990">
    <property type="entry name" value="PROTEIN YJDN-RELATED"/>
    <property type="match status" value="1"/>
</dbReference>
<dbReference type="RefSeq" id="WP_163819456.1">
    <property type="nucleotide sequence ID" value="NZ_JAAGOB010000008.1"/>
</dbReference>
<dbReference type="CDD" id="cd06588">
    <property type="entry name" value="PhnB_like"/>
    <property type="match status" value="1"/>
</dbReference>
<dbReference type="InterPro" id="IPR029068">
    <property type="entry name" value="Glyas_Bleomycin-R_OHBP_Dase"/>
</dbReference>